<proteinExistence type="predicted"/>
<dbReference type="AlphaFoldDB" id="A0A3B0XJA8"/>
<name>A0A3B0XJA8_9ZZZZ</name>
<organism evidence="1">
    <name type="scientific">hydrothermal vent metagenome</name>
    <dbReference type="NCBI Taxonomy" id="652676"/>
    <lineage>
        <taxon>unclassified sequences</taxon>
        <taxon>metagenomes</taxon>
        <taxon>ecological metagenomes</taxon>
    </lineage>
</organism>
<gene>
    <name evidence="1" type="ORF">MNBD_GAMMA11-3479</name>
</gene>
<accession>A0A3B0XJA8</accession>
<dbReference type="EMBL" id="UOFG01000155">
    <property type="protein sequence ID" value="VAW61819.1"/>
    <property type="molecule type" value="Genomic_DNA"/>
</dbReference>
<evidence type="ECO:0000313" key="1">
    <source>
        <dbReference type="EMBL" id="VAW61819.1"/>
    </source>
</evidence>
<sequence length="105" mass="12019">MYMSHYQVVQQQGVYQQFNGVVFSDVSFGFMPAFKNIKEQQVHLSKDGNGALSVMHLFDGLPEHWIQEKDRQGKALSLKSEVIAGFMRNAQFYTLSEIMHDISDS</sequence>
<protein>
    <submittedName>
        <fullName evidence="1">Uncharacterized protein</fullName>
    </submittedName>
</protein>
<reference evidence="1" key="1">
    <citation type="submission" date="2018-06" db="EMBL/GenBank/DDBJ databases">
        <authorList>
            <person name="Zhirakovskaya E."/>
        </authorList>
    </citation>
    <scope>NUCLEOTIDE SEQUENCE</scope>
</reference>